<name>A0A7E4UUQ6_PANRE</name>
<feature type="compositionally biased region" description="Basic residues" evidence="1">
    <location>
        <begin position="19"/>
        <end position="33"/>
    </location>
</feature>
<evidence type="ECO:0000256" key="1">
    <source>
        <dbReference type="SAM" id="MobiDB-lite"/>
    </source>
</evidence>
<reference evidence="2" key="1">
    <citation type="journal article" date="2013" name="Genetics">
        <title>The draft genome and transcriptome of Panagrellus redivivus are shaped by the harsh demands of a free-living lifestyle.</title>
        <authorList>
            <person name="Srinivasan J."/>
            <person name="Dillman A.R."/>
            <person name="Macchietto M.G."/>
            <person name="Heikkinen L."/>
            <person name="Lakso M."/>
            <person name="Fracchia K.M."/>
            <person name="Antoshechkin I."/>
            <person name="Mortazavi A."/>
            <person name="Wong G."/>
            <person name="Sternberg P.W."/>
        </authorList>
    </citation>
    <scope>NUCLEOTIDE SEQUENCE [LARGE SCALE GENOMIC DNA]</scope>
    <source>
        <strain evidence="2">MT8872</strain>
    </source>
</reference>
<protein>
    <submittedName>
        <fullName evidence="3">Ntox24 domain-containing protein</fullName>
    </submittedName>
</protein>
<organism evidence="2 3">
    <name type="scientific">Panagrellus redivivus</name>
    <name type="common">Microworm</name>
    <dbReference type="NCBI Taxonomy" id="6233"/>
    <lineage>
        <taxon>Eukaryota</taxon>
        <taxon>Metazoa</taxon>
        <taxon>Ecdysozoa</taxon>
        <taxon>Nematoda</taxon>
        <taxon>Chromadorea</taxon>
        <taxon>Rhabditida</taxon>
        <taxon>Tylenchina</taxon>
        <taxon>Panagrolaimomorpha</taxon>
        <taxon>Panagrolaimoidea</taxon>
        <taxon>Panagrolaimidae</taxon>
        <taxon>Panagrellus</taxon>
    </lineage>
</organism>
<dbReference type="WBParaSite" id="Pan_g12980.t1">
    <property type="protein sequence ID" value="Pan_g12980.t1"/>
    <property type="gene ID" value="Pan_g12980"/>
</dbReference>
<accession>A0A7E4UUQ6</accession>
<evidence type="ECO:0000313" key="3">
    <source>
        <dbReference type="WBParaSite" id="Pan_g12980.t1"/>
    </source>
</evidence>
<keyword evidence="2" id="KW-1185">Reference proteome</keyword>
<sequence>MTRSSRPRSPNDHHNESRSKHKRRKHRKTKRQHIATGRSVKLLPYVNEVPICSDVGSETTITFSKSSDKVKTFIDGNEGTQSDTVMRENGWCTSDGTPWGLNKMPQDEAALLKKGVVDRNGSRLTYCSPDPAYNSGHPRFYDELELLKEGYVDKAGRHKNLNAAADSTYPASAQKHSPPQLSTDPITIAELNSRGFVDPKGKLHFGIQSLMNSGNDKCTARAENDNGRHVVLKESHESLPLTKTCDLSRSSGSETRITFPPGSEASLQSSECNSCSCKKSKSRKKKSITPQAESPARPILSNHSNGTIRCEAGRNGDRASVVYTVTSDGRNYEVKTVDGHHIHLEFNKRHAYLMVD</sequence>
<proteinExistence type="predicted"/>
<feature type="region of interest" description="Disordered" evidence="1">
    <location>
        <begin position="283"/>
        <end position="313"/>
    </location>
</feature>
<reference evidence="3" key="2">
    <citation type="submission" date="2020-10" db="UniProtKB">
        <authorList>
            <consortium name="WormBaseParasite"/>
        </authorList>
    </citation>
    <scope>IDENTIFICATION</scope>
</reference>
<evidence type="ECO:0000313" key="2">
    <source>
        <dbReference type="Proteomes" id="UP000492821"/>
    </source>
</evidence>
<feature type="region of interest" description="Disordered" evidence="1">
    <location>
        <begin position="1"/>
        <end position="34"/>
    </location>
</feature>
<dbReference type="AlphaFoldDB" id="A0A7E4UUQ6"/>
<feature type="compositionally biased region" description="Basic and acidic residues" evidence="1">
    <location>
        <begin position="9"/>
        <end position="18"/>
    </location>
</feature>
<dbReference type="Proteomes" id="UP000492821">
    <property type="component" value="Unassembled WGS sequence"/>
</dbReference>